<dbReference type="EMBL" id="AP009152">
    <property type="protein sequence ID" value="BAG28437.1"/>
    <property type="molecule type" value="Genomic_DNA"/>
</dbReference>
<keyword evidence="9" id="KW-1185">Reference proteome</keyword>
<evidence type="ECO:0000256" key="5">
    <source>
        <dbReference type="ARBA" id="ARBA00023136"/>
    </source>
</evidence>
<dbReference type="PANTHER" id="PTHR42770:SF7">
    <property type="entry name" value="MEMBRANE PROTEIN"/>
    <property type="match status" value="1"/>
</dbReference>
<evidence type="ECO:0000256" key="2">
    <source>
        <dbReference type="ARBA" id="ARBA00022475"/>
    </source>
</evidence>
<feature type="transmembrane region" description="Helical" evidence="7">
    <location>
        <begin position="397"/>
        <end position="416"/>
    </location>
</feature>
<dbReference type="PANTHER" id="PTHR42770">
    <property type="entry name" value="AMINO ACID TRANSPORTER-RELATED"/>
    <property type="match status" value="1"/>
</dbReference>
<evidence type="ECO:0000256" key="1">
    <source>
        <dbReference type="ARBA" id="ARBA00004651"/>
    </source>
</evidence>
<evidence type="ECO:0000256" key="7">
    <source>
        <dbReference type="SAM" id="Phobius"/>
    </source>
</evidence>
<dbReference type="InterPro" id="IPR002293">
    <property type="entry name" value="AA/rel_permease1"/>
</dbReference>
<dbReference type="Pfam" id="PF13520">
    <property type="entry name" value="AA_permease_2"/>
    <property type="match status" value="1"/>
</dbReference>
<dbReference type="KEGG" id="krh:KRH_00900"/>
<dbReference type="Gene3D" id="1.20.1740.10">
    <property type="entry name" value="Amino acid/polyamine transporter I"/>
    <property type="match status" value="1"/>
</dbReference>
<dbReference type="InterPro" id="IPR050367">
    <property type="entry name" value="APC_superfamily"/>
</dbReference>
<keyword evidence="2" id="KW-1003">Cell membrane</keyword>
<name>B2GJT8_KOCRD</name>
<evidence type="ECO:0000313" key="9">
    <source>
        <dbReference type="Proteomes" id="UP000008838"/>
    </source>
</evidence>
<feature type="transmembrane region" description="Helical" evidence="7">
    <location>
        <begin position="366"/>
        <end position="385"/>
    </location>
</feature>
<dbReference type="GO" id="GO:0005886">
    <property type="term" value="C:plasma membrane"/>
    <property type="evidence" value="ECO:0007669"/>
    <property type="project" value="UniProtKB-SubCell"/>
</dbReference>
<comment type="subcellular location">
    <subcellularLocation>
        <location evidence="1">Cell membrane</location>
        <topology evidence="1">Multi-pass membrane protein</topology>
    </subcellularLocation>
</comment>
<reference evidence="8 9" key="1">
    <citation type="journal article" date="2008" name="J. Bacteriol.">
        <title>Complete genome sequence of the soil actinomycete Kocuria rhizophila.</title>
        <authorList>
            <person name="Takarada H."/>
            <person name="Sekine M."/>
            <person name="Kosugi H."/>
            <person name="Matsuo Y."/>
            <person name="Fujisawa T."/>
            <person name="Omata S."/>
            <person name="Kishi E."/>
            <person name="Shimizu A."/>
            <person name="Tsukatani N."/>
            <person name="Tanikawa S."/>
            <person name="Fujita N."/>
            <person name="Harayama S."/>
        </authorList>
    </citation>
    <scope>NUCLEOTIDE SEQUENCE [LARGE SCALE GENOMIC DNA]</scope>
    <source>
        <strain evidence="9">ATCC 9341 / DSM 348 / NBRC 103217 / DC2201</strain>
    </source>
</reference>
<keyword evidence="5 7" id="KW-0472">Membrane</keyword>
<evidence type="ECO:0000313" key="8">
    <source>
        <dbReference type="EMBL" id="BAG28437.1"/>
    </source>
</evidence>
<proteinExistence type="predicted"/>
<organism evidence="8 9">
    <name type="scientific">Kocuria rhizophila (strain ATCC 9341 / DSM 348 / NBRC 103217 / DC2201)</name>
    <dbReference type="NCBI Taxonomy" id="378753"/>
    <lineage>
        <taxon>Bacteria</taxon>
        <taxon>Bacillati</taxon>
        <taxon>Actinomycetota</taxon>
        <taxon>Actinomycetes</taxon>
        <taxon>Micrococcales</taxon>
        <taxon>Micrococcaceae</taxon>
        <taxon>Kocuria</taxon>
    </lineage>
</organism>
<dbReference type="STRING" id="378753.KRH_00900"/>
<feature type="transmembrane region" description="Helical" evidence="7">
    <location>
        <begin position="462"/>
        <end position="486"/>
    </location>
</feature>
<feature type="transmembrane region" description="Helical" evidence="7">
    <location>
        <begin position="428"/>
        <end position="450"/>
    </location>
</feature>
<keyword evidence="3 7" id="KW-0812">Transmembrane</keyword>
<feature type="transmembrane region" description="Helical" evidence="7">
    <location>
        <begin position="112"/>
        <end position="130"/>
    </location>
</feature>
<feature type="transmembrane region" description="Helical" evidence="7">
    <location>
        <begin position="260"/>
        <end position="286"/>
    </location>
</feature>
<feature type="transmembrane region" description="Helical" evidence="7">
    <location>
        <begin position="182"/>
        <end position="202"/>
    </location>
</feature>
<evidence type="ECO:0000256" key="6">
    <source>
        <dbReference type="SAM" id="MobiDB-lite"/>
    </source>
</evidence>
<keyword evidence="4 7" id="KW-1133">Transmembrane helix</keyword>
<protein>
    <submittedName>
        <fullName evidence="8">Putative amino acid transporter</fullName>
    </submittedName>
</protein>
<gene>
    <name evidence="8" type="ordered locus">KRH_00900</name>
</gene>
<feature type="transmembrane region" description="Helical" evidence="7">
    <location>
        <begin position="50"/>
        <end position="77"/>
    </location>
</feature>
<feature type="region of interest" description="Disordered" evidence="6">
    <location>
        <begin position="1"/>
        <end position="22"/>
    </location>
</feature>
<dbReference type="Proteomes" id="UP000008838">
    <property type="component" value="Chromosome"/>
</dbReference>
<feature type="transmembrane region" description="Helical" evidence="7">
    <location>
        <begin position="314"/>
        <end position="335"/>
    </location>
</feature>
<evidence type="ECO:0000256" key="4">
    <source>
        <dbReference type="ARBA" id="ARBA00022989"/>
    </source>
</evidence>
<evidence type="ECO:0000256" key="3">
    <source>
        <dbReference type="ARBA" id="ARBA00022692"/>
    </source>
</evidence>
<dbReference type="HOGENOM" id="CLU_039037_0_0_11"/>
<feature type="transmembrane region" description="Helical" evidence="7">
    <location>
        <begin position="150"/>
        <end position="170"/>
    </location>
</feature>
<dbReference type="AlphaFoldDB" id="B2GJT8"/>
<feature type="transmembrane region" description="Helical" evidence="7">
    <location>
        <begin position="227"/>
        <end position="248"/>
    </location>
</feature>
<dbReference type="PIRSF" id="PIRSF006060">
    <property type="entry name" value="AA_transporter"/>
    <property type="match status" value="1"/>
</dbReference>
<dbReference type="eggNOG" id="COG0531">
    <property type="taxonomic scope" value="Bacteria"/>
</dbReference>
<sequence length="513" mass="54702">MGGDPHLPGEDVGSMTPSAPDHGVTGKGLAAGKLGLLPSTVIGLGSTAPLYSLAATLGFVVMAVGAQAPIALIVAFVPMCLTAFAYRELNTAVPDAGTAFTWAAKALGPRTGWFAGWGAFVSGVIVMSSQTQVASRYLLLLVGGETLADSPVIVTSLGAVIIAVMTWVSFRAVEAGAKAQYALMALQYMAIIAFCIGLWLAISDDRHALDFSWEWFNPFAADNPVGFMQAVLLAIFMYWGWDTCLSLAEETKNPRTTPGLAALLSTVCLLVTYVGMTALAMMYAGVGTEGKGLANPDGAEDVFFSLREDTLGSYGWVLVFAIFVSALSTCQTTILPQARATFAMGIYKALPRRFAHINPKYQTPGFSTIFMGVVSAAFYVGMTILSGDILADTIESTSLAVAMYYALTSLACILYFRKHLFDSARNVVFRLVMPLLGGLMMTAVFVYSAINMFDPDYGTTTLLGTSGTFVMGVGSLALGLVVMFVWMRFAEARPYFEGRTLNRDTEVLVPETP</sequence>
<accession>B2GJT8</accession>
<dbReference type="GO" id="GO:0022857">
    <property type="term" value="F:transmembrane transporter activity"/>
    <property type="evidence" value="ECO:0007669"/>
    <property type="project" value="InterPro"/>
</dbReference>